<evidence type="ECO:0000313" key="6">
    <source>
        <dbReference type="Proteomes" id="UP001445076"/>
    </source>
</evidence>
<dbReference type="GO" id="GO:0031418">
    <property type="term" value="F:L-ascorbic acid binding"/>
    <property type="evidence" value="ECO:0007669"/>
    <property type="project" value="InterPro"/>
</dbReference>
<evidence type="ECO:0000256" key="3">
    <source>
        <dbReference type="ARBA" id="ARBA00023002"/>
    </source>
</evidence>
<protein>
    <recommendedName>
        <fullName evidence="4">Prolyl 4-hydroxylase alpha subunit domain-containing protein</fullName>
    </recommendedName>
</protein>
<proteinExistence type="predicted"/>
<sequence length="305" mass="35170">KDGKVNYMYGGASSSVWNQFIRDRTFRATLQVEDVHTIRLVRRDLIDDYLAGKQVACYINTSGRSGQLLDPRGYKEGKKHPDLWGIRHNTEAWSRRYLHPDLFKIIKGKKEPEEVGAYLYYVPFFTERFCKEMIEEMEHFGQWFNKDYDDRDEGHVYSSVNINLSQIGYSREYNMIINSVKMELLKTLYGYSSRGAAMLLFVLKYSASSHYNTFTYHLDGGTYTFNIALNSGFMGGGLEYKLGNTYFGTEREFVVSHNRTGWAVVQPDRPLHMHHGVPLTFGVRYALIAIIDTDDQGCKGGPTYI</sequence>
<organism evidence="5 6">
    <name type="scientific">Cherax quadricarinatus</name>
    <name type="common">Australian red claw crayfish</name>
    <dbReference type="NCBI Taxonomy" id="27406"/>
    <lineage>
        <taxon>Eukaryota</taxon>
        <taxon>Metazoa</taxon>
        <taxon>Ecdysozoa</taxon>
        <taxon>Arthropoda</taxon>
        <taxon>Crustacea</taxon>
        <taxon>Multicrustacea</taxon>
        <taxon>Malacostraca</taxon>
        <taxon>Eumalacostraca</taxon>
        <taxon>Eucarida</taxon>
        <taxon>Decapoda</taxon>
        <taxon>Pleocyemata</taxon>
        <taxon>Astacidea</taxon>
        <taxon>Parastacoidea</taxon>
        <taxon>Parastacidae</taxon>
        <taxon>Cherax</taxon>
    </lineage>
</organism>
<evidence type="ECO:0000256" key="1">
    <source>
        <dbReference type="ARBA" id="ARBA00001961"/>
    </source>
</evidence>
<accession>A0AAW0XW76</accession>
<name>A0AAW0XW76_CHEQU</name>
<dbReference type="GO" id="GO:0005783">
    <property type="term" value="C:endoplasmic reticulum"/>
    <property type="evidence" value="ECO:0007669"/>
    <property type="project" value="TreeGrafter"/>
</dbReference>
<keyword evidence="2" id="KW-0223">Dioxygenase</keyword>
<dbReference type="GO" id="GO:0008475">
    <property type="term" value="F:procollagen-lysine 5-dioxygenase activity"/>
    <property type="evidence" value="ECO:0007669"/>
    <property type="project" value="TreeGrafter"/>
</dbReference>
<keyword evidence="6" id="KW-1185">Reference proteome</keyword>
<dbReference type="InterPro" id="IPR050757">
    <property type="entry name" value="Collagen_mod_GT25"/>
</dbReference>
<dbReference type="SMART" id="SM00702">
    <property type="entry name" value="P4Hc"/>
    <property type="match status" value="1"/>
</dbReference>
<dbReference type="AlphaFoldDB" id="A0AAW0XW76"/>
<comment type="caution">
    <text evidence="5">The sequence shown here is derived from an EMBL/GenBank/DDBJ whole genome shotgun (WGS) entry which is preliminary data.</text>
</comment>
<comment type="cofactor">
    <cofactor evidence="1">
        <name>L-ascorbate</name>
        <dbReference type="ChEBI" id="CHEBI:38290"/>
    </cofactor>
</comment>
<dbReference type="Gene3D" id="2.60.120.620">
    <property type="entry name" value="q2cbj1_9rhob like domain"/>
    <property type="match status" value="1"/>
</dbReference>
<evidence type="ECO:0000259" key="4">
    <source>
        <dbReference type="SMART" id="SM00702"/>
    </source>
</evidence>
<reference evidence="5 6" key="1">
    <citation type="journal article" date="2024" name="BMC Genomics">
        <title>Genome assembly of redclaw crayfish (Cherax quadricarinatus) provides insights into its immune adaptation and hypoxia tolerance.</title>
        <authorList>
            <person name="Liu Z."/>
            <person name="Zheng J."/>
            <person name="Li H."/>
            <person name="Fang K."/>
            <person name="Wang S."/>
            <person name="He J."/>
            <person name="Zhou D."/>
            <person name="Weng S."/>
            <person name="Chi M."/>
            <person name="Gu Z."/>
            <person name="He J."/>
            <person name="Li F."/>
            <person name="Wang M."/>
        </authorList>
    </citation>
    <scope>NUCLEOTIDE SEQUENCE [LARGE SCALE GENOMIC DNA]</scope>
    <source>
        <strain evidence="5">ZL_2023a</strain>
    </source>
</reference>
<feature type="non-terminal residue" evidence="5">
    <location>
        <position position="1"/>
    </location>
</feature>
<feature type="domain" description="Prolyl 4-hydroxylase alpha subunit" evidence="4">
    <location>
        <begin position="117"/>
        <end position="292"/>
    </location>
</feature>
<evidence type="ECO:0000256" key="2">
    <source>
        <dbReference type="ARBA" id="ARBA00022964"/>
    </source>
</evidence>
<dbReference type="GO" id="GO:0005506">
    <property type="term" value="F:iron ion binding"/>
    <property type="evidence" value="ECO:0007669"/>
    <property type="project" value="InterPro"/>
</dbReference>
<dbReference type="PANTHER" id="PTHR10730:SF45">
    <property type="entry name" value="PROCOLLAGEN-LYSINE,2-OXOGLUTARATE 5-DIOXYGENASE"/>
    <property type="match status" value="1"/>
</dbReference>
<dbReference type="InterPro" id="IPR006620">
    <property type="entry name" value="Pro_4_hyd_alph"/>
</dbReference>
<gene>
    <name evidence="5" type="ORF">OTU49_001133</name>
</gene>
<evidence type="ECO:0000313" key="5">
    <source>
        <dbReference type="EMBL" id="KAK8743558.1"/>
    </source>
</evidence>
<dbReference type="Proteomes" id="UP001445076">
    <property type="component" value="Unassembled WGS sequence"/>
</dbReference>
<keyword evidence="3" id="KW-0560">Oxidoreductase</keyword>
<dbReference type="PANTHER" id="PTHR10730">
    <property type="entry name" value="PROCOLLAGEN-LYSINE,2-OXOGLUTARATE 5-DIOXYGENASE/GLYCOSYLTRANSFERASE 25 FAMILY MEMBER"/>
    <property type="match status" value="1"/>
</dbReference>
<dbReference type="EMBL" id="JARKIK010000024">
    <property type="protein sequence ID" value="KAK8743558.1"/>
    <property type="molecule type" value="Genomic_DNA"/>
</dbReference>